<dbReference type="RefSeq" id="WP_168204478.1">
    <property type="nucleotide sequence ID" value="NZ_CP051206.1"/>
</dbReference>
<gene>
    <name evidence="1" type="ORF">HGD76_00350</name>
</gene>
<dbReference type="Proteomes" id="UP000502433">
    <property type="component" value="Chromosome"/>
</dbReference>
<reference evidence="1 2" key="1">
    <citation type="submission" date="2020-04" db="EMBL/GenBank/DDBJ databases">
        <title>Genome-Wide Identification of 5-Methylcytosine Sites in Bacterial Genomes By High-Throughput Sequencing of MspJI Restriction Fragments.</title>
        <authorList>
            <person name="Wu V."/>
        </authorList>
    </citation>
    <scope>NUCLEOTIDE SEQUENCE [LARGE SCALE GENOMIC DNA]</scope>
    <source>
        <strain evidence="1 2">CCAP 1403/13f</strain>
    </source>
</reference>
<proteinExistence type="predicted"/>
<accession>A0A6H2BVX0</accession>
<evidence type="ECO:0000313" key="2">
    <source>
        <dbReference type="Proteomes" id="UP000502433"/>
    </source>
</evidence>
<organism evidence="1 2">
    <name type="scientific">Dolichospermum flos-aquae CCAP 1403/13F</name>
    <dbReference type="NCBI Taxonomy" id="315271"/>
    <lineage>
        <taxon>Bacteria</taxon>
        <taxon>Bacillati</taxon>
        <taxon>Cyanobacteriota</taxon>
        <taxon>Cyanophyceae</taxon>
        <taxon>Nostocales</taxon>
        <taxon>Aphanizomenonaceae</taxon>
        <taxon>Dolichospermum</taxon>
    </lineage>
</organism>
<protein>
    <submittedName>
        <fullName evidence="1">Uncharacterized protein</fullName>
    </submittedName>
</protein>
<evidence type="ECO:0000313" key="1">
    <source>
        <dbReference type="EMBL" id="QJB42924.1"/>
    </source>
</evidence>
<dbReference type="KEGG" id="dfs:HGD76_00350"/>
<name>A0A6H2BVX0_DOLFA</name>
<dbReference type="EMBL" id="CP051206">
    <property type="protein sequence ID" value="QJB42924.1"/>
    <property type="molecule type" value="Genomic_DNA"/>
</dbReference>
<dbReference type="AlphaFoldDB" id="A0A6H2BVX0"/>
<reference evidence="1 2" key="2">
    <citation type="submission" date="2020-04" db="EMBL/GenBank/DDBJ databases">
        <authorList>
            <person name="Fomenkov A."/>
            <person name="Anton B.P."/>
            <person name="Roberts R.J."/>
        </authorList>
    </citation>
    <scope>NUCLEOTIDE SEQUENCE [LARGE SCALE GENOMIC DNA]</scope>
    <source>
        <strain evidence="1 2">CCAP 1403/13f</strain>
    </source>
</reference>
<sequence length="53" mass="5762">MIIAQTLVNTGRLISIHKIAYFNGNITNNSAANTNRSHRFDLGGEGEMSLISV</sequence>